<keyword evidence="3" id="KW-1185">Reference proteome</keyword>
<sequence>MGEQAKTGPSAFWKNTLPDVFRLSPPRFHGVGEEARAETWSGSAVRSDAGAGAGVGGTDSCGPSSAGAAEEAAVPAVRGTTVTSLAARRRAVAQPRADSASALTSTAVRRM</sequence>
<dbReference type="AlphaFoldDB" id="A0A1D7Y460"/>
<dbReference type="Proteomes" id="UP000094960">
    <property type="component" value="Chromosome"/>
</dbReference>
<evidence type="ECO:0000313" key="3">
    <source>
        <dbReference type="Proteomes" id="UP000094960"/>
    </source>
</evidence>
<feature type="compositionally biased region" description="Low complexity" evidence="1">
    <location>
        <begin position="41"/>
        <end position="50"/>
    </location>
</feature>
<protein>
    <submittedName>
        <fullName evidence="2">Uncharacterized protein</fullName>
    </submittedName>
</protein>
<evidence type="ECO:0000256" key="1">
    <source>
        <dbReference type="SAM" id="MobiDB-lite"/>
    </source>
</evidence>
<reference evidence="3" key="1">
    <citation type="submission" date="2016-09" db="EMBL/GenBank/DDBJ databases">
        <title>Streptomyces puniciscabiei strain:TW1S1 Genome sequencing and assembly.</title>
        <authorList>
            <person name="Kim M.-K."/>
            <person name="Kim S.B."/>
        </authorList>
    </citation>
    <scope>NUCLEOTIDE SEQUENCE [LARGE SCALE GENOMIC DNA]</scope>
    <source>
        <strain evidence="3">TW1S1</strain>
    </source>
</reference>
<dbReference type="EMBL" id="CP017248">
    <property type="protein sequence ID" value="AOR30377.1"/>
    <property type="molecule type" value="Genomic_DNA"/>
</dbReference>
<evidence type="ECO:0000313" key="2">
    <source>
        <dbReference type="EMBL" id="AOR30377.1"/>
    </source>
</evidence>
<accession>A0A1D7Y460</accession>
<dbReference type="RefSeq" id="WP_069777029.1">
    <property type="nucleotide sequence ID" value="NZ_CP017248.1"/>
</dbReference>
<feature type="region of interest" description="Disordered" evidence="1">
    <location>
        <begin position="39"/>
        <end position="72"/>
    </location>
</feature>
<dbReference type="KEGG" id="spun:BFF78_04295"/>
<feature type="compositionally biased region" description="Low complexity" evidence="1">
    <location>
        <begin position="60"/>
        <end position="72"/>
    </location>
</feature>
<gene>
    <name evidence="2" type="ORF">BFF78_04295</name>
</gene>
<organism evidence="2 3">
    <name type="scientific">Streptomyces fodineus</name>
    <dbReference type="NCBI Taxonomy" id="1904616"/>
    <lineage>
        <taxon>Bacteria</taxon>
        <taxon>Bacillati</taxon>
        <taxon>Actinomycetota</taxon>
        <taxon>Actinomycetes</taxon>
        <taxon>Kitasatosporales</taxon>
        <taxon>Streptomycetaceae</taxon>
        <taxon>Streptomyces</taxon>
    </lineage>
</organism>
<name>A0A1D7Y460_9ACTN</name>
<proteinExistence type="predicted"/>